<name>A0AAJ0IET4_9PEZI</name>
<comment type="caution">
    <text evidence="3">The sequence shown here is derived from an EMBL/GenBank/DDBJ whole genome shotgun (WGS) entry which is preliminary data.</text>
</comment>
<gene>
    <name evidence="3" type="ORF">B0T23DRAFT_311807</name>
</gene>
<feature type="coiled-coil region" evidence="1">
    <location>
        <begin position="131"/>
        <end position="158"/>
    </location>
</feature>
<evidence type="ECO:0000313" key="4">
    <source>
        <dbReference type="Proteomes" id="UP001285908"/>
    </source>
</evidence>
<protein>
    <submittedName>
        <fullName evidence="3">Uncharacterized protein</fullName>
    </submittedName>
</protein>
<sequence>MTAPNTPVIACPKPYLEQREGVQSTKISPTDQQTASTSHNMVEDPQIYKPKVVRVFEPSTNGVQYVMLDNGHWYKLKYVSKVHHLNGQQHAEAVDLSNAPVIDSVEGKQKQAELIRRCLTCSTSLSKANTLEDYNREVKKVLARLKEMEKQVAKILNLPEGKEDQKGQASEDGRGRIKAEKINGDKKIKKGKSHRKRPEEIKWHEHQFVARNGLLSAWGNNDKRRGHKIRHRCTWIPVPEERPIEQLSGNVSVPGLVLTSAEGDNFSLHDPAEL</sequence>
<accession>A0AAJ0IET4</accession>
<dbReference type="AlphaFoldDB" id="A0AAJ0IET4"/>
<keyword evidence="1" id="KW-0175">Coiled coil</keyword>
<keyword evidence="4" id="KW-1185">Reference proteome</keyword>
<feature type="compositionally biased region" description="Basic and acidic residues" evidence="2">
    <location>
        <begin position="160"/>
        <end position="181"/>
    </location>
</feature>
<dbReference type="GeneID" id="87872277"/>
<evidence type="ECO:0000256" key="2">
    <source>
        <dbReference type="SAM" id="MobiDB-lite"/>
    </source>
</evidence>
<evidence type="ECO:0000256" key="1">
    <source>
        <dbReference type="SAM" id="Coils"/>
    </source>
</evidence>
<evidence type="ECO:0000313" key="3">
    <source>
        <dbReference type="EMBL" id="KAK3497910.1"/>
    </source>
</evidence>
<feature type="region of interest" description="Disordered" evidence="2">
    <location>
        <begin position="19"/>
        <end position="40"/>
    </location>
</feature>
<proteinExistence type="predicted"/>
<organism evidence="3 4">
    <name type="scientific">Neurospora hispaniola</name>
    <dbReference type="NCBI Taxonomy" id="588809"/>
    <lineage>
        <taxon>Eukaryota</taxon>
        <taxon>Fungi</taxon>
        <taxon>Dikarya</taxon>
        <taxon>Ascomycota</taxon>
        <taxon>Pezizomycotina</taxon>
        <taxon>Sordariomycetes</taxon>
        <taxon>Sordariomycetidae</taxon>
        <taxon>Sordariales</taxon>
        <taxon>Sordariaceae</taxon>
        <taxon>Neurospora</taxon>
    </lineage>
</organism>
<reference evidence="3 4" key="1">
    <citation type="journal article" date="2023" name="Mol. Phylogenet. Evol.">
        <title>Genome-scale phylogeny and comparative genomics of the fungal order Sordariales.</title>
        <authorList>
            <person name="Hensen N."/>
            <person name="Bonometti L."/>
            <person name="Westerberg I."/>
            <person name="Brannstrom I.O."/>
            <person name="Guillou S."/>
            <person name="Cros-Aarteil S."/>
            <person name="Calhoun S."/>
            <person name="Haridas S."/>
            <person name="Kuo A."/>
            <person name="Mondo S."/>
            <person name="Pangilinan J."/>
            <person name="Riley R."/>
            <person name="LaButti K."/>
            <person name="Andreopoulos B."/>
            <person name="Lipzen A."/>
            <person name="Chen C."/>
            <person name="Yan M."/>
            <person name="Daum C."/>
            <person name="Ng V."/>
            <person name="Clum A."/>
            <person name="Steindorff A."/>
            <person name="Ohm R.A."/>
            <person name="Martin F."/>
            <person name="Silar P."/>
            <person name="Natvig D.O."/>
            <person name="Lalanne C."/>
            <person name="Gautier V."/>
            <person name="Ament-Velasquez S.L."/>
            <person name="Kruys A."/>
            <person name="Hutchinson M.I."/>
            <person name="Powell A.J."/>
            <person name="Barry K."/>
            <person name="Miller A.N."/>
            <person name="Grigoriev I.V."/>
            <person name="Debuchy R."/>
            <person name="Gladieux P."/>
            <person name="Hiltunen Thoren M."/>
            <person name="Johannesson H."/>
        </authorList>
    </citation>
    <scope>NUCLEOTIDE SEQUENCE [LARGE SCALE GENOMIC DNA]</scope>
    <source>
        <strain evidence="3 4">FGSC 10403</strain>
    </source>
</reference>
<feature type="region of interest" description="Disordered" evidence="2">
    <location>
        <begin position="158"/>
        <end position="181"/>
    </location>
</feature>
<dbReference type="RefSeq" id="XP_062696174.1">
    <property type="nucleotide sequence ID" value="XM_062834655.1"/>
</dbReference>
<feature type="compositionally biased region" description="Polar residues" evidence="2">
    <location>
        <begin position="21"/>
        <end position="40"/>
    </location>
</feature>
<dbReference type="EMBL" id="JAULSX010000002">
    <property type="protein sequence ID" value="KAK3497910.1"/>
    <property type="molecule type" value="Genomic_DNA"/>
</dbReference>
<dbReference type="Proteomes" id="UP001285908">
    <property type="component" value="Unassembled WGS sequence"/>
</dbReference>